<protein>
    <recommendedName>
        <fullName evidence="3">DUF3800 domain-containing protein</fullName>
    </recommendedName>
</protein>
<organism evidence="1 2">
    <name type="scientific">Sutcliffiella tianshenii</name>
    <dbReference type="NCBI Taxonomy" id="1463404"/>
    <lineage>
        <taxon>Bacteria</taxon>
        <taxon>Bacillati</taxon>
        <taxon>Bacillota</taxon>
        <taxon>Bacilli</taxon>
        <taxon>Bacillales</taxon>
        <taxon>Bacillaceae</taxon>
        <taxon>Sutcliffiella</taxon>
    </lineage>
</organism>
<evidence type="ECO:0008006" key="3">
    <source>
        <dbReference type="Google" id="ProtNLM"/>
    </source>
</evidence>
<comment type="caution">
    <text evidence="1">The sequence shown here is derived from an EMBL/GenBank/DDBJ whole genome shotgun (WGS) entry which is preliminary data.</text>
</comment>
<dbReference type="Proteomes" id="UP000737402">
    <property type="component" value="Unassembled WGS sequence"/>
</dbReference>
<evidence type="ECO:0000313" key="1">
    <source>
        <dbReference type="EMBL" id="MBM7619769.1"/>
    </source>
</evidence>
<sequence>MSENERLIAEIEEEILNDGESEEEVFDEEKEAEKRKKAEALWEAIQNGETKNISQKVASILNRFDETRNSDIALMIKYWQIFENHSGTSVGHEDLFKLERLTTIARARAKIQNEFKLFLSTSEKVRRARKELSEVEAEYQIATKPELPIIHIYADETGKTDDYLIVGSFWVLENTRHGQIKTQMVDWINEKKTGHRSFPSEFHFKEFKNDGSQMELYKEFINTVIRNGDSISFKAIGVNKRKIRREAQKGLLEELYYQLLRLGVNHEIKTGRIALPKQISYVKDLEGNESRFLIEQMSQKIIDNLKTHYENNLRLNSYLPLDSRVERYLQVADLFTASINRIINFQPNNKNRNAKDALADYILSLTNLQIIKLDAENFQDITEVKTENDMAVLYLFN</sequence>
<dbReference type="EMBL" id="JAFBED010000003">
    <property type="protein sequence ID" value="MBM7619769.1"/>
    <property type="molecule type" value="Genomic_DNA"/>
</dbReference>
<dbReference type="Pfam" id="PF12686">
    <property type="entry name" value="DUF3800"/>
    <property type="match status" value="1"/>
</dbReference>
<gene>
    <name evidence="1" type="ORF">JOC95_001621</name>
</gene>
<dbReference type="InterPro" id="IPR024524">
    <property type="entry name" value="DUF3800"/>
</dbReference>
<name>A0ABS2NYL3_9BACI</name>
<accession>A0ABS2NYL3</accession>
<keyword evidence="2" id="KW-1185">Reference proteome</keyword>
<evidence type="ECO:0000313" key="2">
    <source>
        <dbReference type="Proteomes" id="UP000737402"/>
    </source>
</evidence>
<reference evidence="1 2" key="1">
    <citation type="submission" date="2021-01" db="EMBL/GenBank/DDBJ databases">
        <title>Genomic Encyclopedia of Type Strains, Phase IV (KMG-IV): sequencing the most valuable type-strain genomes for metagenomic binning, comparative biology and taxonomic classification.</title>
        <authorList>
            <person name="Goeker M."/>
        </authorList>
    </citation>
    <scope>NUCLEOTIDE SEQUENCE [LARGE SCALE GENOMIC DNA]</scope>
    <source>
        <strain evidence="1 2">DSM 25879</strain>
    </source>
</reference>
<dbReference type="RefSeq" id="WP_204415007.1">
    <property type="nucleotide sequence ID" value="NZ_JAFBED010000003.1"/>
</dbReference>
<proteinExistence type="predicted"/>